<keyword evidence="2" id="KW-1185">Reference proteome</keyword>
<dbReference type="PROSITE" id="PS51257">
    <property type="entry name" value="PROKAR_LIPOPROTEIN"/>
    <property type="match status" value="1"/>
</dbReference>
<proteinExistence type="predicted"/>
<evidence type="ECO:0008006" key="3">
    <source>
        <dbReference type="Google" id="ProtNLM"/>
    </source>
</evidence>
<name>A0A317EUQ3_9SPHI</name>
<gene>
    <name evidence="1" type="ORF">DF947_21660</name>
</gene>
<protein>
    <recommendedName>
        <fullName evidence="3">Lipoprotein</fullName>
    </recommendedName>
</protein>
<dbReference type="RefSeq" id="WP_109932843.1">
    <property type="nucleotide sequence ID" value="NZ_QGNY01000012.1"/>
</dbReference>
<sequence length="156" mass="18317">MIRIFFYKLFSVIFLISVLTSCNKIETDRDFEAAIKSEVQRNIGGTLEFKKIAAFKWTKVLILAPYTNIGRVQKEMNVNLKPIEHSDIDNRDDINQLIFFDDDKIIKMIEYPRSDGDFEQELNAGFYSKDNAIFRIMAKSQKWANRKPWIVLKQAK</sequence>
<reference evidence="2" key="1">
    <citation type="submission" date="2018-05" db="EMBL/GenBank/DDBJ databases">
        <title>Pedobacter paludis sp. nov., isolated from wetland soil.</title>
        <authorList>
            <person name="Zhang Y."/>
        </authorList>
    </citation>
    <scope>NUCLEOTIDE SEQUENCE [LARGE SCALE GENOMIC DNA]</scope>
    <source>
        <strain evidence="2">R-8</strain>
    </source>
</reference>
<evidence type="ECO:0000313" key="2">
    <source>
        <dbReference type="Proteomes" id="UP000245391"/>
    </source>
</evidence>
<dbReference type="EMBL" id="QGNY01000012">
    <property type="protein sequence ID" value="PWS29657.1"/>
    <property type="molecule type" value="Genomic_DNA"/>
</dbReference>
<organism evidence="1 2">
    <name type="scientific">Pedobacter paludis</name>
    <dbReference type="NCBI Taxonomy" id="2203212"/>
    <lineage>
        <taxon>Bacteria</taxon>
        <taxon>Pseudomonadati</taxon>
        <taxon>Bacteroidota</taxon>
        <taxon>Sphingobacteriia</taxon>
        <taxon>Sphingobacteriales</taxon>
        <taxon>Sphingobacteriaceae</taxon>
        <taxon>Pedobacter</taxon>
    </lineage>
</organism>
<comment type="caution">
    <text evidence="1">The sequence shown here is derived from an EMBL/GenBank/DDBJ whole genome shotgun (WGS) entry which is preliminary data.</text>
</comment>
<dbReference type="Proteomes" id="UP000245391">
    <property type="component" value="Unassembled WGS sequence"/>
</dbReference>
<dbReference type="AlphaFoldDB" id="A0A317EUQ3"/>
<accession>A0A317EUQ3</accession>
<evidence type="ECO:0000313" key="1">
    <source>
        <dbReference type="EMBL" id="PWS29657.1"/>
    </source>
</evidence>
<dbReference type="OrthoDB" id="1445207at2"/>